<dbReference type="Proteomes" id="UP000196158">
    <property type="component" value="Unassembled WGS sequence"/>
</dbReference>
<dbReference type="EMBL" id="FXLY01000003">
    <property type="protein sequence ID" value="SMN18901.1"/>
    <property type="molecule type" value="Genomic_DNA"/>
</dbReference>
<protein>
    <submittedName>
        <fullName evidence="1">Uncharacterized protein</fullName>
    </submittedName>
</protein>
<gene>
    <name evidence="1" type="ORF">KASA_0P00110G</name>
</gene>
<evidence type="ECO:0000313" key="2">
    <source>
        <dbReference type="Proteomes" id="UP000196158"/>
    </source>
</evidence>
<proteinExistence type="predicted"/>
<dbReference type="PANTHER" id="PTHR28037:SF2">
    <property type="entry name" value="ACR018CP"/>
    <property type="match status" value="1"/>
</dbReference>
<dbReference type="PANTHER" id="PTHR28037">
    <property type="entry name" value="ALCOHOL O-ACETYLTRANSFERASE 1-RELATED"/>
    <property type="match status" value="1"/>
</dbReference>
<dbReference type="AlphaFoldDB" id="A0A1X7QZX7"/>
<organism evidence="1 2">
    <name type="scientific">Maudiozyma saulgeensis</name>
    <dbReference type="NCBI Taxonomy" id="1789683"/>
    <lineage>
        <taxon>Eukaryota</taxon>
        <taxon>Fungi</taxon>
        <taxon>Dikarya</taxon>
        <taxon>Ascomycota</taxon>
        <taxon>Saccharomycotina</taxon>
        <taxon>Saccharomycetes</taxon>
        <taxon>Saccharomycetales</taxon>
        <taxon>Saccharomycetaceae</taxon>
        <taxon>Maudiozyma</taxon>
    </lineage>
</organism>
<evidence type="ECO:0000313" key="1">
    <source>
        <dbReference type="EMBL" id="SMN18901.1"/>
    </source>
</evidence>
<sequence length="524" mass="60822">MSLRVLSSFEKRLLTQSIENKRNGTTFAASYSSCNENWDDDITLSTVRDSRLTLPILTHALQRLISKNIELALTINENIEFELLKKIKTDSIIKLVQFGSFKDEKVNCHAGAPPYLLRHIYNNSKFTPGSQQPLWELYIVDESLVIFHGQDVLFDSFSGANFHKLLMEEINQVILNHKPDVELNKLDYIFNRNEIYTDVSLPKSIYDNPKIHLPAKTTDLFNLQTQSFFKSIFFNTVKKPLDVLPFFGSNDEEVHYKNLEEYKSIGELNELESETNLCGTTVFGTISKERFNYLHSIVEQENICFRSLICGITMLCLKPLVQNFDKSITFSMEIDLRDQVNKSEEATKNFGLYYKEIRVECPLSLIDDEKFMKSDEEEADAKTLNEDDSEQMEKLLEFQLKNVTNHVKTVIEENMKRFEKSGFNDDDIRRMKYSNTDEFTSEKEQEKVINICDTSDIVLGATNNKREGLFNLKNTSFTKSLKKNEYMSLCYSYCNDSGLNLCIHFSDSYNMENFVECFQSFIEE</sequence>
<name>A0A1X7QZX7_9SACH</name>
<dbReference type="OrthoDB" id="4040999at2759"/>
<reference evidence="1 2" key="1">
    <citation type="submission" date="2017-04" db="EMBL/GenBank/DDBJ databases">
        <authorList>
            <person name="Afonso C.L."/>
            <person name="Miller P.J."/>
            <person name="Scott M.A."/>
            <person name="Spackman E."/>
            <person name="Goraichik I."/>
            <person name="Dimitrov K.M."/>
            <person name="Suarez D.L."/>
            <person name="Swayne D.E."/>
        </authorList>
    </citation>
    <scope>NUCLEOTIDE SEQUENCE [LARGE SCALE GENOMIC DNA]</scope>
</reference>
<accession>A0A1X7QZX7</accession>
<keyword evidence="2" id="KW-1185">Reference proteome</keyword>
<dbReference type="InterPro" id="IPR052058">
    <property type="entry name" value="Alcohol_O-acetyltransferase"/>
</dbReference>
<dbReference type="GO" id="GO:0008080">
    <property type="term" value="F:N-acetyltransferase activity"/>
    <property type="evidence" value="ECO:0007669"/>
    <property type="project" value="TreeGrafter"/>
</dbReference>